<dbReference type="PANTHER" id="PTHR33339">
    <property type="entry name" value="LYSM DOMAIN-CONTAINING PROTEIN"/>
    <property type="match status" value="1"/>
</dbReference>
<dbReference type="EMBL" id="JAPDFR010000002">
    <property type="protein sequence ID" value="KAK0390103.1"/>
    <property type="molecule type" value="Genomic_DNA"/>
</dbReference>
<evidence type="ECO:0000313" key="3">
    <source>
        <dbReference type="EMBL" id="KAK0390103.1"/>
    </source>
</evidence>
<evidence type="ECO:0000313" key="4">
    <source>
        <dbReference type="Proteomes" id="UP001175261"/>
    </source>
</evidence>
<keyword evidence="4" id="KW-1185">Reference proteome</keyword>
<dbReference type="PANTHER" id="PTHR33339:SF1">
    <property type="entry name" value="LYSM DOMAIN-CONTAINING PROTEIN"/>
    <property type="match status" value="1"/>
</dbReference>
<sequence>MRFQPLLLLSSAASVLATPTPQGTGTGADSCPVDPLTADTWTKLNIDQFLEKWVQANFTAPAAGGSSIQALAATFGAPNFFCGLDAFCNAGQPCLPVTPPAWYVMVGIQNWNNYMNSVNTAVSFASSILSLKLPGIVSDFLPDPVDNVTPIKDVIRMFTTVLGAVPLTGPIATGRNAVNGGLNFLLGSLTPPAGPDKFVQWSNVASTLASVVTDYQSTVSSTFDKILQADPLDASFGIDGLLTGGNFLGVTQNFTASDLQTGVDAALTLAAVSAAVAASGTYVLHFHNAQPCRDDDVSVCQQNGSSNINLVLKHKDFSEATDTAATLTGKYNISKDEFLVSVADCWNSHGQTNLFTAFNESLPVDASTPCLFYIPVCDLEPGNLLPGADTFSTHCDIAVTR</sequence>
<dbReference type="Pfam" id="PF25278">
    <property type="entry name" value="DUF7872"/>
    <property type="match status" value="1"/>
</dbReference>
<feature type="chain" id="PRO_5041456311" description="DUF7872 domain-containing protein" evidence="1">
    <location>
        <begin position="18"/>
        <end position="401"/>
    </location>
</feature>
<proteinExistence type="predicted"/>
<evidence type="ECO:0000259" key="2">
    <source>
        <dbReference type="Pfam" id="PF25278"/>
    </source>
</evidence>
<organism evidence="3 4">
    <name type="scientific">Sarocladium strictum</name>
    <name type="common">Black bundle disease fungus</name>
    <name type="synonym">Acremonium strictum</name>
    <dbReference type="NCBI Taxonomy" id="5046"/>
    <lineage>
        <taxon>Eukaryota</taxon>
        <taxon>Fungi</taxon>
        <taxon>Dikarya</taxon>
        <taxon>Ascomycota</taxon>
        <taxon>Pezizomycotina</taxon>
        <taxon>Sordariomycetes</taxon>
        <taxon>Hypocreomycetidae</taxon>
        <taxon>Hypocreales</taxon>
        <taxon>Sarocladiaceae</taxon>
        <taxon>Sarocladium</taxon>
    </lineage>
</organism>
<dbReference type="InterPro" id="IPR057194">
    <property type="entry name" value="DUF7872"/>
</dbReference>
<gene>
    <name evidence="3" type="ORF">NLU13_3676</name>
</gene>
<protein>
    <recommendedName>
        <fullName evidence="2">DUF7872 domain-containing protein</fullName>
    </recommendedName>
</protein>
<feature type="signal peptide" evidence="1">
    <location>
        <begin position="1"/>
        <end position="17"/>
    </location>
</feature>
<accession>A0AA39GNW8</accession>
<evidence type="ECO:0000256" key="1">
    <source>
        <dbReference type="SAM" id="SignalP"/>
    </source>
</evidence>
<reference evidence="3" key="1">
    <citation type="submission" date="2022-10" db="EMBL/GenBank/DDBJ databases">
        <title>Determination and structural analysis of whole genome sequence of Sarocladium strictum F4-1.</title>
        <authorList>
            <person name="Hu L."/>
            <person name="Jiang Y."/>
        </authorList>
    </citation>
    <scope>NUCLEOTIDE SEQUENCE</scope>
    <source>
        <strain evidence="3">F4-1</strain>
    </source>
</reference>
<keyword evidence="1" id="KW-0732">Signal</keyword>
<dbReference type="Proteomes" id="UP001175261">
    <property type="component" value="Unassembled WGS sequence"/>
</dbReference>
<dbReference type="AlphaFoldDB" id="A0AA39GNW8"/>
<comment type="caution">
    <text evidence="3">The sequence shown here is derived from an EMBL/GenBank/DDBJ whole genome shotgun (WGS) entry which is preliminary data.</text>
</comment>
<name>A0AA39GNW8_SARSR</name>
<feature type="domain" description="DUF7872" evidence="2">
    <location>
        <begin position="194"/>
        <end position="380"/>
    </location>
</feature>